<feature type="transmembrane region" description="Helical" evidence="1">
    <location>
        <begin position="162"/>
        <end position="179"/>
    </location>
</feature>
<evidence type="ECO:0000313" key="3">
    <source>
        <dbReference type="Proteomes" id="UP000594638"/>
    </source>
</evidence>
<dbReference type="AlphaFoldDB" id="A0A8S0RJ98"/>
<sequence length="208" mass="23048">MASSSKKRARTISAIASRIYFLVIILQLPLFRFPCRIGMCKTPIEVALSHLIASEVFPDVAVKAFLYPGAIAKAIISNTAIPSYDDLLNFLKFSYMEAASAATDLKNLEVLVGSYLCVAGAFLGLIRPGRASLFGVLLVLWGIARELVLQKHVATEDLKKTVSIYATMWIPVLSAFFSVRGDVRKLIRSCKAKRIPKQLRMYSKAKFK</sequence>
<feature type="transmembrane region" description="Helical" evidence="1">
    <location>
        <begin position="110"/>
        <end position="126"/>
    </location>
</feature>
<feature type="transmembrane region" description="Helical" evidence="1">
    <location>
        <begin position="133"/>
        <end position="150"/>
    </location>
</feature>
<protein>
    <submittedName>
        <fullName evidence="2">Tail fiber</fullName>
    </submittedName>
</protein>
<dbReference type="PANTHER" id="PTHR35288">
    <property type="entry name" value="TAIL FIBER"/>
    <property type="match status" value="1"/>
</dbReference>
<feature type="transmembrane region" description="Helical" evidence="1">
    <location>
        <begin position="12"/>
        <end position="31"/>
    </location>
</feature>
<evidence type="ECO:0000256" key="1">
    <source>
        <dbReference type="SAM" id="Phobius"/>
    </source>
</evidence>
<dbReference type="Gramene" id="OE9A048907T2">
    <property type="protein sequence ID" value="OE9A048907C2"/>
    <property type="gene ID" value="OE9A048907"/>
</dbReference>
<keyword evidence="1" id="KW-1133">Transmembrane helix</keyword>
<evidence type="ECO:0000313" key="2">
    <source>
        <dbReference type="EMBL" id="CAA2979108.1"/>
    </source>
</evidence>
<dbReference type="OrthoDB" id="2016444at2759"/>
<proteinExistence type="predicted"/>
<dbReference type="PANTHER" id="PTHR35288:SF2">
    <property type="entry name" value="TRANSMEMBRANE PROTEIN"/>
    <property type="match status" value="1"/>
</dbReference>
<dbReference type="Proteomes" id="UP000594638">
    <property type="component" value="Unassembled WGS sequence"/>
</dbReference>
<accession>A0A8S0RJ98</accession>
<name>A0A8S0RJ98_OLEEU</name>
<keyword evidence="1" id="KW-0812">Transmembrane</keyword>
<organism evidence="2 3">
    <name type="scientific">Olea europaea subsp. europaea</name>
    <dbReference type="NCBI Taxonomy" id="158383"/>
    <lineage>
        <taxon>Eukaryota</taxon>
        <taxon>Viridiplantae</taxon>
        <taxon>Streptophyta</taxon>
        <taxon>Embryophyta</taxon>
        <taxon>Tracheophyta</taxon>
        <taxon>Spermatophyta</taxon>
        <taxon>Magnoliopsida</taxon>
        <taxon>eudicotyledons</taxon>
        <taxon>Gunneridae</taxon>
        <taxon>Pentapetalae</taxon>
        <taxon>asterids</taxon>
        <taxon>lamiids</taxon>
        <taxon>Lamiales</taxon>
        <taxon>Oleaceae</taxon>
        <taxon>Oleeae</taxon>
        <taxon>Olea</taxon>
    </lineage>
</organism>
<keyword evidence="3" id="KW-1185">Reference proteome</keyword>
<gene>
    <name evidence="2" type="ORF">OLEA9_A048907</name>
</gene>
<dbReference type="EMBL" id="CACTIH010003625">
    <property type="protein sequence ID" value="CAA2979108.1"/>
    <property type="molecule type" value="Genomic_DNA"/>
</dbReference>
<comment type="caution">
    <text evidence="2">The sequence shown here is derived from an EMBL/GenBank/DDBJ whole genome shotgun (WGS) entry which is preliminary data.</text>
</comment>
<keyword evidence="1" id="KW-0472">Membrane</keyword>
<reference evidence="2 3" key="1">
    <citation type="submission" date="2019-12" db="EMBL/GenBank/DDBJ databases">
        <authorList>
            <person name="Alioto T."/>
            <person name="Alioto T."/>
            <person name="Gomez Garrido J."/>
        </authorList>
    </citation>
    <scope>NUCLEOTIDE SEQUENCE [LARGE SCALE GENOMIC DNA]</scope>
</reference>